<feature type="compositionally biased region" description="Low complexity" evidence="1">
    <location>
        <begin position="43"/>
        <end position="58"/>
    </location>
</feature>
<sequence length="1184" mass="123259">MRFRRIGGRGLVPLLVGGLALSVAGIPAAPAGAAAPRSDSGQSAPAAEAESARQQAARTGQPVELLAARSETSEQVVNPDGSHTVTQHLRPVRIRTGGGWTPVDPTLKAAADGTVRPAASAVDVAFSGGGGKPLITLAKGPRRLSISWPDALPAPTLDGATATYPAVLPDVDLKVTATGDGYTQVLVVKTRQAALDPRLADLRFRLDGQNVAVSTGEGGGLEVKDTTGATVWAGPSALMWDSRGDAAAAAGTAAKSPAAKGAAAAADGAGPAAPGPQDIPAEEAPDPTDRTAHLPISVVGDTLEVKPDARLLTAADTEFPLVIDPSVTAFGRQAWTRVDKSYPNQAYWNANDIARVGHEDQDGGTSRSFFQMDSWNFTRPGVRINSARFEIVETHAWSCSARPVELWWTGAINSGTNWNNQPGWGGWSDTQNVAKGNEAHGCGDDWVYFNAYNAVMAGVQYQSPSLTLGLRASNESDTYGWKKFDNNPRLVVNYNYPPDAPTAYGTNPSTVCATTATGATVLGATTGTNLIQLQATVSDPQGDQVRAHFWLADDDTNTLLTDWTSGFVNSGSPVSFPIPAQYIPTDRPISLRWQVRAEDGTDASAGVPAVPCHFKVDPLGPKNPPAIASPQYPAQRFGAPAGTATNFTLNGGGDPDVVKYVYSYDTDSLAGTATTTSGGLVTLPSYTPAGAGLHTLYAASVDPAGNRSSTAAYRFYPTRPATAPKVAGDFDNDGYVDLVGTVSDEERLYFYKGTASVDNATGLVTSAFARGTDPLSAEPPAWQSALVARGGDYVNDGVPDQPPAGQPRTSWDDGAQDVLAIQPAIGDPTRRALYLYANDGGGPGAGAVQFQNTMGTSVVDPKLTAGAPFGWADVTQLAAAGDIGTSATSTAKDNVQDLLVVANDKLYAIYGRACLTTDGECAFSAPQEVGNAGWNGMEIIRAVDLTGDGNPDLIARSRTSTTDGLRMYPYVPAAGATSLGAGSTRVPLGTTGWGTAALKSLSAPGDLDLDGKVDLVGITVDGAMRFWHGDGANGFSSSVSSSITGIGNKCVDIAYAQTDAILFTCLGGGNQHWTWNNNSLMTLGKCLDITVPPNSNPLGVLAPCNGSPAQQWLGLPDGHLQNRGYDGVNGVNWCLASPGSSTADNTRLILWQCMPYTDQVWQPPVQLGPRETLTGGWLSSLRIA</sequence>
<feature type="region of interest" description="Disordered" evidence="1">
    <location>
        <begin position="792"/>
        <end position="812"/>
    </location>
</feature>
<dbReference type="EMBL" id="BNBO01000050">
    <property type="protein sequence ID" value="GHH81125.1"/>
    <property type="molecule type" value="Genomic_DNA"/>
</dbReference>
<dbReference type="AlphaFoldDB" id="A0A919GAV7"/>
<dbReference type="SMART" id="SM00458">
    <property type="entry name" value="RICIN"/>
    <property type="match status" value="1"/>
</dbReference>
<dbReference type="Gene3D" id="2.80.10.50">
    <property type="match status" value="1"/>
</dbReference>
<evidence type="ECO:0000256" key="2">
    <source>
        <dbReference type="SAM" id="SignalP"/>
    </source>
</evidence>
<dbReference type="Pfam" id="PF00652">
    <property type="entry name" value="Ricin_B_lectin"/>
    <property type="match status" value="1"/>
</dbReference>
<feature type="domain" description="Ricin B lectin" evidence="3">
    <location>
        <begin position="1040"/>
        <end position="1164"/>
    </location>
</feature>
<gene>
    <name evidence="4" type="ORF">GCM10018781_63050</name>
</gene>
<evidence type="ECO:0000313" key="5">
    <source>
        <dbReference type="Proteomes" id="UP000617734"/>
    </source>
</evidence>
<evidence type="ECO:0000256" key="1">
    <source>
        <dbReference type="SAM" id="MobiDB-lite"/>
    </source>
</evidence>
<dbReference type="NCBIfam" id="NF033679">
    <property type="entry name" value="DNRLRE_dom"/>
    <property type="match status" value="1"/>
</dbReference>
<dbReference type="SUPFAM" id="SSF50370">
    <property type="entry name" value="Ricin B-like lectins"/>
    <property type="match status" value="1"/>
</dbReference>
<feature type="compositionally biased region" description="Low complexity" evidence="1">
    <location>
        <begin position="262"/>
        <end position="276"/>
    </location>
</feature>
<accession>A0A919GAV7</accession>
<dbReference type="SUPFAM" id="SSF69318">
    <property type="entry name" value="Integrin alpha N-terminal domain"/>
    <property type="match status" value="1"/>
</dbReference>
<reference evidence="4" key="1">
    <citation type="journal article" date="2014" name="Int. J. Syst. Evol. Microbiol.">
        <title>Complete genome sequence of Corynebacterium casei LMG S-19264T (=DSM 44701T), isolated from a smear-ripened cheese.</title>
        <authorList>
            <consortium name="US DOE Joint Genome Institute (JGI-PGF)"/>
            <person name="Walter F."/>
            <person name="Albersmeier A."/>
            <person name="Kalinowski J."/>
            <person name="Ruckert C."/>
        </authorList>
    </citation>
    <scope>NUCLEOTIDE SEQUENCE</scope>
    <source>
        <strain evidence="4">JCM 4646</strain>
    </source>
</reference>
<evidence type="ECO:0000313" key="4">
    <source>
        <dbReference type="EMBL" id="GHH81125.1"/>
    </source>
</evidence>
<evidence type="ECO:0000259" key="3">
    <source>
        <dbReference type="SMART" id="SM00458"/>
    </source>
</evidence>
<dbReference type="PROSITE" id="PS50231">
    <property type="entry name" value="RICIN_B_LECTIN"/>
    <property type="match status" value="1"/>
</dbReference>
<dbReference type="InterPro" id="IPR000772">
    <property type="entry name" value="Ricin_B_lectin"/>
</dbReference>
<keyword evidence="2" id="KW-0732">Signal</keyword>
<organism evidence="4 5">
    <name type="scientific">Kitasatospora indigofera</name>
    <dbReference type="NCBI Taxonomy" id="67307"/>
    <lineage>
        <taxon>Bacteria</taxon>
        <taxon>Bacillati</taxon>
        <taxon>Actinomycetota</taxon>
        <taxon>Actinomycetes</taxon>
        <taxon>Kitasatosporales</taxon>
        <taxon>Streptomycetaceae</taxon>
        <taxon>Kitasatospora</taxon>
    </lineage>
</organism>
<feature type="region of interest" description="Disordered" evidence="1">
    <location>
        <begin position="30"/>
        <end position="61"/>
    </location>
</feature>
<feature type="chain" id="PRO_5037964766" description="Ricin B lectin domain-containing protein" evidence="2">
    <location>
        <begin position="34"/>
        <end position="1184"/>
    </location>
</feature>
<comment type="caution">
    <text evidence="4">The sequence shown here is derived from an EMBL/GenBank/DDBJ whole genome shotgun (WGS) entry which is preliminary data.</text>
</comment>
<dbReference type="GeneID" id="95356608"/>
<reference evidence="4" key="2">
    <citation type="submission" date="2020-09" db="EMBL/GenBank/DDBJ databases">
        <authorList>
            <person name="Sun Q."/>
            <person name="Ohkuma M."/>
        </authorList>
    </citation>
    <scope>NUCLEOTIDE SEQUENCE</scope>
    <source>
        <strain evidence="4">JCM 4646</strain>
    </source>
</reference>
<proteinExistence type="predicted"/>
<dbReference type="InterPro" id="IPR035992">
    <property type="entry name" value="Ricin_B-like_lectins"/>
</dbReference>
<dbReference type="RefSeq" id="WP_190214317.1">
    <property type="nucleotide sequence ID" value="NZ_BNBO01000050.1"/>
</dbReference>
<name>A0A919GAV7_9ACTN</name>
<feature type="region of interest" description="Disordered" evidence="1">
    <location>
        <begin position="262"/>
        <end position="291"/>
    </location>
</feature>
<feature type="signal peptide" evidence="2">
    <location>
        <begin position="1"/>
        <end position="33"/>
    </location>
</feature>
<protein>
    <recommendedName>
        <fullName evidence="3">Ricin B lectin domain-containing protein</fullName>
    </recommendedName>
</protein>
<dbReference type="Proteomes" id="UP000617734">
    <property type="component" value="Unassembled WGS sequence"/>
</dbReference>
<keyword evidence="5" id="KW-1185">Reference proteome</keyword>
<dbReference type="InterPro" id="IPR028994">
    <property type="entry name" value="Integrin_alpha_N"/>
</dbReference>